<sequence>MKTTKLTLLVMVFTLTAFIPENSAEAQERRKHNYNDSRVKRYKELRHKETRDEGHDWDYKYKVHPNRDKNRQHANRSYQKQHDKHNYYSGHNNHNRYKHHKNYPYNKNLCYRHPHHGMVYRKFHKAPVEFRHHNCHYYYIDGYYYRHQDGVGFIRVELPGNIVIERLPERCERFSHHGHVYFRTGDLVFESYGHGFRMLPDFNIQILARF</sequence>
<feature type="chain" id="PRO_5042042914" evidence="2">
    <location>
        <begin position="27"/>
        <end position="210"/>
    </location>
</feature>
<dbReference type="EMBL" id="JAPDPI010000025">
    <property type="protein sequence ID" value="MCW3806470.1"/>
    <property type="molecule type" value="Genomic_DNA"/>
</dbReference>
<accession>A0AAE3SLE7</accession>
<feature type="signal peptide" evidence="2">
    <location>
        <begin position="1"/>
        <end position="26"/>
    </location>
</feature>
<proteinExistence type="predicted"/>
<evidence type="ECO:0000256" key="1">
    <source>
        <dbReference type="SAM" id="MobiDB-lite"/>
    </source>
</evidence>
<dbReference type="AlphaFoldDB" id="A0AAE3SLE7"/>
<comment type="caution">
    <text evidence="3">The sequence shown here is derived from an EMBL/GenBank/DDBJ whole genome shotgun (WGS) entry which is preliminary data.</text>
</comment>
<gene>
    <name evidence="3" type="ORF">OM074_12615</name>
</gene>
<name>A0AAE3SLE7_9BACT</name>
<feature type="region of interest" description="Disordered" evidence="1">
    <location>
        <begin position="64"/>
        <end position="88"/>
    </location>
</feature>
<organism evidence="3 4">
    <name type="scientific">Plebeiibacterium marinum</name>
    <dbReference type="NCBI Taxonomy" id="2992111"/>
    <lineage>
        <taxon>Bacteria</taxon>
        <taxon>Pseudomonadati</taxon>
        <taxon>Bacteroidota</taxon>
        <taxon>Bacteroidia</taxon>
        <taxon>Marinilabiliales</taxon>
        <taxon>Marinilabiliaceae</taxon>
        <taxon>Plebeiibacterium</taxon>
    </lineage>
</organism>
<evidence type="ECO:0000256" key="2">
    <source>
        <dbReference type="SAM" id="SignalP"/>
    </source>
</evidence>
<dbReference type="RefSeq" id="WP_301199938.1">
    <property type="nucleotide sequence ID" value="NZ_JAPDPI010000025.1"/>
</dbReference>
<evidence type="ECO:0000313" key="3">
    <source>
        <dbReference type="EMBL" id="MCW3806470.1"/>
    </source>
</evidence>
<keyword evidence="4" id="KW-1185">Reference proteome</keyword>
<evidence type="ECO:0000313" key="4">
    <source>
        <dbReference type="Proteomes" id="UP001207408"/>
    </source>
</evidence>
<keyword evidence="2" id="KW-0732">Signal</keyword>
<reference evidence="3" key="1">
    <citation type="submission" date="2022-10" db="EMBL/GenBank/DDBJ databases">
        <authorList>
            <person name="Yu W.X."/>
        </authorList>
    </citation>
    <scope>NUCLEOTIDE SEQUENCE</scope>
    <source>
        <strain evidence="3">D04</strain>
    </source>
</reference>
<protein>
    <submittedName>
        <fullName evidence="3">Uncharacterized protein</fullName>
    </submittedName>
</protein>
<dbReference type="Proteomes" id="UP001207408">
    <property type="component" value="Unassembled WGS sequence"/>
</dbReference>